<feature type="region of interest" description="Disordered" evidence="1">
    <location>
        <begin position="434"/>
        <end position="618"/>
    </location>
</feature>
<feature type="compositionally biased region" description="Gly residues" evidence="1">
    <location>
        <begin position="352"/>
        <end position="369"/>
    </location>
</feature>
<feature type="compositionally biased region" description="Gly residues" evidence="1">
    <location>
        <begin position="493"/>
        <end position="504"/>
    </location>
</feature>
<keyword evidence="3" id="KW-1185">Reference proteome</keyword>
<feature type="compositionally biased region" description="Basic and acidic residues" evidence="1">
    <location>
        <begin position="529"/>
        <end position="582"/>
    </location>
</feature>
<name>A0ABU2KTY0_9ACTN</name>
<sequence>MNTEIPPGLTDGIDPSAITIPPVKVEDLEEAARAIKGDGEDVRDLGNDITSAWGGLQGVYSAPEDEALFSAIDPVAAKGDEVGDAARTAGDALLDFAADARPILERWRALKQDAQDMQDHIEADDDWRSDEDKVEEFNQLNNDLIKVQNDFMAAERECANKITALFGGTTFVAADPGAQPDPGKGEQSYGYTEAPEDVATPWAVPQEHDAPWYADVGAAVVDLTWGSVKDTLGLVGLHDGQGDWTLDPAAMWDNATQTWSDTIAGVGMLAGYGPGGFSWSTADTAWKAVAHSMVPWNEWGDRPGYVITQSVVNIGSIVAGVALTASGVGAVAGVPLLAWRGTRVMRTLGKLGDLGPGSGHGGDSGGSGSASGSPASGNRTDVDLGIDGAGPRSGIPTTREIQNQLADWEDMAAELGWEDTMRRAGDLAETVEQREPALVGAPNDTPGIQANAEGPSDPPSTSPRPAQSPTESPSPSLTPSPSGEGGPPPGEPPNGGGGGGRPPGSGGPPDSPSQTPAPSDPRSNPPSTHPDDETPGPHDRPDHDDPGTGSDRPEGSNADDPDRQEPSTPETEKGSGDEHEGRPPAGGNDPTQSSRSGKDDEASGASNEFNDAEREQRLRNADNVEQALRNGGLTDEQITRLFGDHPRDGDQWNRVHGALNQQFPGKIRTTIQPKAIEFAFDGASDPREFAYRYEYYHAIFREQVHELKVSGPSAHEGMSRNSAALERMPDMAEMTQKLESDHEDVLSSWGDSPLEIDASDIPQRLDQAVDEGADRITMGHPTSASYHSHKHFNELPAAEQGSNKVDSYHQSAVTTIRDGDLAESTTNTDGSIDLKYRREYVDEETGETKTLQALLVIRPDGLVIMKTYGAAMG</sequence>
<evidence type="ECO:0000313" key="2">
    <source>
        <dbReference type="EMBL" id="MDT0302749.1"/>
    </source>
</evidence>
<organism evidence="2 3">
    <name type="scientific">Streptomonospora wellingtoniae</name>
    <dbReference type="NCBI Taxonomy" id="3075544"/>
    <lineage>
        <taxon>Bacteria</taxon>
        <taxon>Bacillati</taxon>
        <taxon>Actinomycetota</taxon>
        <taxon>Actinomycetes</taxon>
        <taxon>Streptosporangiales</taxon>
        <taxon>Nocardiopsidaceae</taxon>
        <taxon>Streptomonospora</taxon>
    </lineage>
</organism>
<dbReference type="EMBL" id="JAVREK010000010">
    <property type="protein sequence ID" value="MDT0302749.1"/>
    <property type="molecule type" value="Genomic_DNA"/>
</dbReference>
<dbReference type="Proteomes" id="UP001183226">
    <property type="component" value="Unassembled WGS sequence"/>
</dbReference>
<evidence type="ECO:0008006" key="4">
    <source>
        <dbReference type="Google" id="ProtNLM"/>
    </source>
</evidence>
<dbReference type="RefSeq" id="WP_311545229.1">
    <property type="nucleotide sequence ID" value="NZ_JAVREK010000010.1"/>
</dbReference>
<evidence type="ECO:0000256" key="1">
    <source>
        <dbReference type="SAM" id="MobiDB-lite"/>
    </source>
</evidence>
<proteinExistence type="predicted"/>
<protein>
    <recommendedName>
        <fullName evidence="4">WXG100 family type VII secretion target</fullName>
    </recommendedName>
</protein>
<accession>A0ABU2KTY0</accession>
<reference evidence="3" key="1">
    <citation type="submission" date="2023-07" db="EMBL/GenBank/DDBJ databases">
        <title>30 novel species of actinomycetes from the DSMZ collection.</title>
        <authorList>
            <person name="Nouioui I."/>
        </authorList>
    </citation>
    <scope>NUCLEOTIDE SEQUENCE [LARGE SCALE GENOMIC DNA]</scope>
    <source>
        <strain evidence="3">DSM 45055</strain>
    </source>
</reference>
<feature type="compositionally biased region" description="Low complexity" evidence="1">
    <location>
        <begin position="468"/>
        <end position="482"/>
    </location>
</feature>
<evidence type="ECO:0000313" key="3">
    <source>
        <dbReference type="Proteomes" id="UP001183226"/>
    </source>
</evidence>
<feature type="region of interest" description="Disordered" evidence="1">
    <location>
        <begin position="350"/>
        <end position="397"/>
    </location>
</feature>
<gene>
    <name evidence="2" type="ORF">RM446_11565</name>
</gene>
<comment type="caution">
    <text evidence="2">The sequence shown here is derived from an EMBL/GenBank/DDBJ whole genome shotgun (WGS) entry which is preliminary data.</text>
</comment>